<dbReference type="PATRIC" id="fig|717962.3.peg.1978"/>
<organism evidence="1 2">
    <name type="scientific">Coprococcus catus GD/7</name>
    <dbReference type="NCBI Taxonomy" id="717962"/>
    <lineage>
        <taxon>Bacteria</taxon>
        <taxon>Bacillati</taxon>
        <taxon>Bacillota</taxon>
        <taxon>Clostridia</taxon>
        <taxon>Lachnospirales</taxon>
        <taxon>Lachnospiraceae</taxon>
        <taxon>Coprococcus</taxon>
    </lineage>
</organism>
<name>D4J8X9_9FIRM</name>
<protein>
    <submittedName>
        <fullName evidence="1">Uncharacterized protein</fullName>
    </submittedName>
</protein>
<evidence type="ECO:0000313" key="1">
    <source>
        <dbReference type="EMBL" id="CBK80800.1"/>
    </source>
</evidence>
<dbReference type="Proteomes" id="UP000008798">
    <property type="component" value="Chromosome"/>
</dbReference>
<dbReference type="AlphaFoldDB" id="D4J8X9"/>
<accession>D4J8X9</accession>
<proteinExistence type="predicted"/>
<reference evidence="1 2" key="1">
    <citation type="submission" date="2010-03" db="EMBL/GenBank/DDBJ databases">
        <title>The genome sequence of Coprococcus catus GD/7.</title>
        <authorList>
            <consortium name="metaHIT consortium -- http://www.metahit.eu/"/>
            <person name="Pajon A."/>
            <person name="Turner K."/>
            <person name="Parkhill J."/>
            <person name="Duncan S."/>
            <person name="Flint H."/>
        </authorList>
    </citation>
    <scope>NUCLEOTIDE SEQUENCE [LARGE SCALE GENOMIC DNA]</scope>
    <source>
        <strain evidence="1 2">GD/7</strain>
    </source>
</reference>
<dbReference type="RefSeq" id="WP_015514368.1">
    <property type="nucleotide sequence ID" value="NC_021009.1"/>
</dbReference>
<dbReference type="KEGG" id="cct:CC1_20820"/>
<dbReference type="HOGENOM" id="CLU_660068_0_0_9"/>
<reference evidence="1 2" key="2">
    <citation type="submission" date="2010-03" db="EMBL/GenBank/DDBJ databases">
        <authorList>
            <person name="Pajon A."/>
        </authorList>
    </citation>
    <scope>NUCLEOTIDE SEQUENCE [LARGE SCALE GENOMIC DNA]</scope>
    <source>
        <strain evidence="1 2">GD/7</strain>
    </source>
</reference>
<evidence type="ECO:0000313" key="2">
    <source>
        <dbReference type="Proteomes" id="UP000008798"/>
    </source>
</evidence>
<sequence>MKQLDWSAPTTDVWKAITSLLGCIASGRTNAWLEVHENTDPELPFKIKIPNPMLNDPFNWGFVCRMPRDEKCISEKGNFFNKTQEDLTRHWVLSVGTEEALAQYKEHGKITEGLMCGTGIEFPIRIEDANRYREMFVGDGYQYGSMMCFWTPRDGIELYVPDPDVDKVYVVCYDSSHEYVDMKQSLTRAATFLKEYAETFADRTTCSNDKALVRLTGAKLLNWTKATTNVWEAIASLFACINSGHSAWLEIRENTDIDIPYPITCKNPLLDDPFNWTSLYGTLRNDSEVLKKHFFNKTEKNLTIHWISAFGTEAAIAKYKESGELTKDLMRGAGVEFPIRIEDANRYREMFVGDGYQYGNWMYTWKPKDGISRYIPDPNVGKVFVVCHDDTYPKHVDKTKIIMRAAKFLNKYAENF</sequence>
<gene>
    <name evidence="1" type="ORF">CC1_20820</name>
</gene>
<dbReference type="EMBL" id="FP929038">
    <property type="protein sequence ID" value="CBK80800.1"/>
    <property type="molecule type" value="Genomic_DNA"/>
</dbReference>